<dbReference type="EMBL" id="ML121530">
    <property type="protein sequence ID" value="RPB27932.1"/>
    <property type="molecule type" value="Genomic_DNA"/>
</dbReference>
<keyword evidence="4" id="KW-1185">Reference proteome</keyword>
<gene>
    <name evidence="3" type="ORF">L211DRAFT_891357</name>
</gene>
<evidence type="ECO:0000313" key="3">
    <source>
        <dbReference type="EMBL" id="RPB27932.1"/>
    </source>
</evidence>
<feature type="compositionally biased region" description="Polar residues" evidence="1">
    <location>
        <begin position="88"/>
        <end position="100"/>
    </location>
</feature>
<keyword evidence="2" id="KW-0812">Transmembrane</keyword>
<accession>A0A3N4M3J1</accession>
<feature type="transmembrane region" description="Helical" evidence="2">
    <location>
        <begin position="46"/>
        <end position="66"/>
    </location>
</feature>
<name>A0A3N4M3J1_9PEZI</name>
<reference evidence="3 4" key="1">
    <citation type="journal article" date="2018" name="Nat. Ecol. Evol.">
        <title>Pezizomycetes genomes reveal the molecular basis of ectomycorrhizal truffle lifestyle.</title>
        <authorList>
            <person name="Murat C."/>
            <person name="Payen T."/>
            <person name="Noel B."/>
            <person name="Kuo A."/>
            <person name="Morin E."/>
            <person name="Chen J."/>
            <person name="Kohler A."/>
            <person name="Krizsan K."/>
            <person name="Balestrini R."/>
            <person name="Da Silva C."/>
            <person name="Montanini B."/>
            <person name="Hainaut M."/>
            <person name="Levati E."/>
            <person name="Barry K.W."/>
            <person name="Belfiori B."/>
            <person name="Cichocki N."/>
            <person name="Clum A."/>
            <person name="Dockter R.B."/>
            <person name="Fauchery L."/>
            <person name="Guy J."/>
            <person name="Iotti M."/>
            <person name="Le Tacon F."/>
            <person name="Lindquist E.A."/>
            <person name="Lipzen A."/>
            <person name="Malagnac F."/>
            <person name="Mello A."/>
            <person name="Molinier V."/>
            <person name="Miyauchi S."/>
            <person name="Poulain J."/>
            <person name="Riccioni C."/>
            <person name="Rubini A."/>
            <person name="Sitrit Y."/>
            <person name="Splivallo R."/>
            <person name="Traeger S."/>
            <person name="Wang M."/>
            <person name="Zifcakova L."/>
            <person name="Wipf D."/>
            <person name="Zambonelli A."/>
            <person name="Paolocci F."/>
            <person name="Nowrousian M."/>
            <person name="Ottonello S."/>
            <person name="Baldrian P."/>
            <person name="Spatafora J.W."/>
            <person name="Henrissat B."/>
            <person name="Nagy L.G."/>
            <person name="Aury J.M."/>
            <person name="Wincker P."/>
            <person name="Grigoriev I.V."/>
            <person name="Bonfante P."/>
            <person name="Martin F.M."/>
        </authorList>
    </citation>
    <scope>NUCLEOTIDE SEQUENCE [LARGE SCALE GENOMIC DNA]</scope>
    <source>
        <strain evidence="3 4">ATCC MYA-4762</strain>
    </source>
</reference>
<keyword evidence="2" id="KW-0472">Membrane</keyword>
<dbReference type="AlphaFoldDB" id="A0A3N4M3J1"/>
<evidence type="ECO:0000256" key="2">
    <source>
        <dbReference type="SAM" id="Phobius"/>
    </source>
</evidence>
<dbReference type="InParanoid" id="A0A3N4M3J1"/>
<organism evidence="3 4">
    <name type="scientific">Terfezia boudieri ATCC MYA-4762</name>
    <dbReference type="NCBI Taxonomy" id="1051890"/>
    <lineage>
        <taxon>Eukaryota</taxon>
        <taxon>Fungi</taxon>
        <taxon>Dikarya</taxon>
        <taxon>Ascomycota</taxon>
        <taxon>Pezizomycotina</taxon>
        <taxon>Pezizomycetes</taxon>
        <taxon>Pezizales</taxon>
        <taxon>Pezizaceae</taxon>
        <taxon>Terfezia</taxon>
    </lineage>
</organism>
<sequence>MESSQITHGIEGLKPGPPASADDTKPRIPTFDFHHRNSTSSPPSTLRIILGVLFLLAVWVYGFTYLSTGQDVQLREFFTCTVGSESNYKPTARSNRQNAYGGSEPDGDVDPENPEVIMSCIPQSQLEMLEHKLASVSEAIVVERKKVVELEAELEGYRPSYKKKRQDV</sequence>
<proteinExistence type="predicted"/>
<evidence type="ECO:0000256" key="1">
    <source>
        <dbReference type="SAM" id="MobiDB-lite"/>
    </source>
</evidence>
<evidence type="ECO:0000313" key="4">
    <source>
        <dbReference type="Proteomes" id="UP000267821"/>
    </source>
</evidence>
<feature type="region of interest" description="Disordered" evidence="1">
    <location>
        <begin position="88"/>
        <end position="110"/>
    </location>
</feature>
<dbReference type="Proteomes" id="UP000267821">
    <property type="component" value="Unassembled WGS sequence"/>
</dbReference>
<keyword evidence="2" id="KW-1133">Transmembrane helix</keyword>
<feature type="region of interest" description="Disordered" evidence="1">
    <location>
        <begin position="1"/>
        <end position="41"/>
    </location>
</feature>
<dbReference type="OrthoDB" id="5344525at2759"/>
<protein>
    <submittedName>
        <fullName evidence="3">Uncharacterized protein</fullName>
    </submittedName>
</protein>